<dbReference type="GO" id="GO:0016491">
    <property type="term" value="F:oxidoreductase activity"/>
    <property type="evidence" value="ECO:0007669"/>
    <property type="project" value="UniProtKB-KW"/>
</dbReference>
<dbReference type="InterPro" id="IPR008927">
    <property type="entry name" value="6-PGluconate_DH-like_C_sf"/>
</dbReference>
<evidence type="ECO:0008006" key="9">
    <source>
        <dbReference type="Google" id="ProtNLM"/>
    </source>
</evidence>
<evidence type="ECO:0000256" key="2">
    <source>
        <dbReference type="ARBA" id="ARBA00023002"/>
    </source>
</evidence>
<evidence type="ECO:0000256" key="1">
    <source>
        <dbReference type="ARBA" id="ARBA00009080"/>
    </source>
</evidence>
<protein>
    <recommendedName>
        <fullName evidence="9">3-hydroxyisobutyrate dehydrogenase</fullName>
    </recommendedName>
</protein>
<dbReference type="PANTHER" id="PTHR43060:SF15">
    <property type="entry name" value="3-HYDROXYISOBUTYRATE DEHYDROGENASE-LIKE 1, MITOCHONDRIAL-RELATED"/>
    <property type="match status" value="1"/>
</dbReference>
<reference evidence="8" key="1">
    <citation type="submission" date="2017-05" db="EMBL/GenBank/DDBJ databases">
        <authorList>
            <person name="Sung H."/>
        </authorList>
    </citation>
    <scope>NUCLEOTIDE SEQUENCE [LARGE SCALE GENOMIC DNA]</scope>
    <source>
        <strain evidence="8">AR23208</strain>
    </source>
</reference>
<dbReference type="InterPro" id="IPR006115">
    <property type="entry name" value="6PGDH_NADP-bd"/>
</dbReference>
<evidence type="ECO:0000256" key="3">
    <source>
        <dbReference type="ARBA" id="ARBA00023027"/>
    </source>
</evidence>
<dbReference type="InterPro" id="IPR013328">
    <property type="entry name" value="6PGD_dom2"/>
</dbReference>
<keyword evidence="2" id="KW-0560">Oxidoreductase</keyword>
<keyword evidence="8" id="KW-1185">Reference proteome</keyword>
<evidence type="ECO:0000313" key="7">
    <source>
        <dbReference type="EMBL" id="ARU62941.1"/>
    </source>
</evidence>
<dbReference type="Gene3D" id="1.10.1040.10">
    <property type="entry name" value="N-(1-d-carboxylethyl)-l-norvaline Dehydrogenase, domain 2"/>
    <property type="match status" value="1"/>
</dbReference>
<dbReference type="InterPro" id="IPR015815">
    <property type="entry name" value="HIBADH-related"/>
</dbReference>
<proteinExistence type="inferred from homology"/>
<dbReference type="RefSeq" id="WP_087458291.1">
    <property type="nucleotide sequence ID" value="NZ_CP021434.1"/>
</dbReference>
<dbReference type="PANTHER" id="PTHR43060">
    <property type="entry name" value="3-HYDROXYISOBUTYRATE DEHYDROGENASE-LIKE 1, MITOCHONDRIAL-RELATED"/>
    <property type="match status" value="1"/>
</dbReference>
<feature type="active site" evidence="4">
    <location>
        <position position="175"/>
    </location>
</feature>
<dbReference type="InterPro" id="IPR029154">
    <property type="entry name" value="HIBADH-like_NADP-bd"/>
</dbReference>
<comment type="similarity">
    <text evidence="1">Belongs to the HIBADH-related family.</text>
</comment>
<name>A0A1Y0IQZ6_9BACL</name>
<feature type="domain" description="3-hydroxyisobutyrate dehydrogenase-like NAD-binding" evidence="6">
    <location>
        <begin position="169"/>
        <end position="289"/>
    </location>
</feature>
<dbReference type="Proteomes" id="UP000195437">
    <property type="component" value="Chromosome"/>
</dbReference>
<evidence type="ECO:0000256" key="4">
    <source>
        <dbReference type="PIRSR" id="PIRSR000103-1"/>
    </source>
</evidence>
<dbReference type="OrthoDB" id="9786703at2"/>
<dbReference type="Gene3D" id="3.40.50.720">
    <property type="entry name" value="NAD(P)-binding Rossmann-like Domain"/>
    <property type="match status" value="1"/>
</dbReference>
<dbReference type="GO" id="GO:0051287">
    <property type="term" value="F:NAD binding"/>
    <property type="evidence" value="ECO:0007669"/>
    <property type="project" value="InterPro"/>
</dbReference>
<dbReference type="PIRSF" id="PIRSF000103">
    <property type="entry name" value="HIBADH"/>
    <property type="match status" value="1"/>
</dbReference>
<gene>
    <name evidence="7" type="ORF">CBW65_19605</name>
</gene>
<feature type="domain" description="6-phosphogluconate dehydrogenase NADP-binding" evidence="5">
    <location>
        <begin position="6"/>
        <end position="166"/>
    </location>
</feature>
<evidence type="ECO:0000313" key="8">
    <source>
        <dbReference type="Proteomes" id="UP000195437"/>
    </source>
</evidence>
<dbReference type="EMBL" id="CP021434">
    <property type="protein sequence ID" value="ARU62941.1"/>
    <property type="molecule type" value="Genomic_DNA"/>
</dbReference>
<dbReference type="Pfam" id="PF03446">
    <property type="entry name" value="NAD_binding_2"/>
    <property type="match status" value="1"/>
</dbReference>
<dbReference type="KEGG" id="tum:CBW65_19605"/>
<keyword evidence="3" id="KW-0520">NAD</keyword>
<organism evidence="7 8">
    <name type="scientific">Tumebacillus avium</name>
    <dbReference type="NCBI Taxonomy" id="1903704"/>
    <lineage>
        <taxon>Bacteria</taxon>
        <taxon>Bacillati</taxon>
        <taxon>Bacillota</taxon>
        <taxon>Bacilli</taxon>
        <taxon>Bacillales</taxon>
        <taxon>Alicyclobacillaceae</taxon>
        <taxon>Tumebacillus</taxon>
    </lineage>
</organism>
<accession>A0A1Y0IQZ6</accession>
<sequence length="291" mass="30660">MNSLKKIGWIGTGVLGSAVVTRLLEVGYEVAVYNRSVEKAQALEALGARVAATPRELAETCDLLFLCVKGEEAAETLLFDQETGVVASGRGGFCLVDTSTVSPGFAVSLHDRLLAADISYLEAPVSGGREGALKGTMGMVIAGNEAAVESARPVLEGFTAKLHYVGAPGKAQLMKVLNNLAESVHLLAASEVISIGLKAGIELDTLHTALSSMRGYSTYMGVLFDRLLEPKDAVSTSLAVRLKDLGLAHAVAEQYDVSVPMGALAQQLFKLAAQQEGLEVDQTECIKLLLK</sequence>
<evidence type="ECO:0000259" key="5">
    <source>
        <dbReference type="Pfam" id="PF03446"/>
    </source>
</evidence>
<dbReference type="AlphaFoldDB" id="A0A1Y0IQZ6"/>
<dbReference type="SUPFAM" id="SSF51735">
    <property type="entry name" value="NAD(P)-binding Rossmann-fold domains"/>
    <property type="match status" value="1"/>
</dbReference>
<dbReference type="InterPro" id="IPR036291">
    <property type="entry name" value="NAD(P)-bd_dom_sf"/>
</dbReference>
<dbReference type="GO" id="GO:0050661">
    <property type="term" value="F:NADP binding"/>
    <property type="evidence" value="ECO:0007669"/>
    <property type="project" value="InterPro"/>
</dbReference>
<dbReference type="SUPFAM" id="SSF48179">
    <property type="entry name" value="6-phosphogluconate dehydrogenase C-terminal domain-like"/>
    <property type="match status" value="1"/>
</dbReference>
<dbReference type="Pfam" id="PF14833">
    <property type="entry name" value="NAD_binding_11"/>
    <property type="match status" value="1"/>
</dbReference>
<evidence type="ECO:0000259" key="6">
    <source>
        <dbReference type="Pfam" id="PF14833"/>
    </source>
</evidence>